<dbReference type="Proteomes" id="UP000245207">
    <property type="component" value="Unassembled WGS sequence"/>
</dbReference>
<name>A0A2U1Q5E8_ARTAN</name>
<keyword evidence="2" id="KW-1185">Reference proteome</keyword>
<dbReference type="EMBL" id="PKPP01000403">
    <property type="protein sequence ID" value="PWA93218.1"/>
    <property type="molecule type" value="Genomic_DNA"/>
</dbReference>
<comment type="caution">
    <text evidence="1">The sequence shown here is derived from an EMBL/GenBank/DDBJ whole genome shotgun (WGS) entry which is preliminary data.</text>
</comment>
<evidence type="ECO:0000313" key="2">
    <source>
        <dbReference type="Proteomes" id="UP000245207"/>
    </source>
</evidence>
<organism evidence="1 2">
    <name type="scientific">Artemisia annua</name>
    <name type="common">Sweet wormwood</name>
    <dbReference type="NCBI Taxonomy" id="35608"/>
    <lineage>
        <taxon>Eukaryota</taxon>
        <taxon>Viridiplantae</taxon>
        <taxon>Streptophyta</taxon>
        <taxon>Embryophyta</taxon>
        <taxon>Tracheophyta</taxon>
        <taxon>Spermatophyta</taxon>
        <taxon>Magnoliopsida</taxon>
        <taxon>eudicotyledons</taxon>
        <taxon>Gunneridae</taxon>
        <taxon>Pentapetalae</taxon>
        <taxon>asterids</taxon>
        <taxon>campanulids</taxon>
        <taxon>Asterales</taxon>
        <taxon>Asteraceae</taxon>
        <taxon>Asteroideae</taxon>
        <taxon>Anthemideae</taxon>
        <taxon>Artemisiinae</taxon>
        <taxon>Artemisia</taxon>
    </lineage>
</organism>
<reference evidence="1 2" key="1">
    <citation type="journal article" date="2018" name="Mol. Plant">
        <title>The genome of Artemisia annua provides insight into the evolution of Asteraceae family and artemisinin biosynthesis.</title>
        <authorList>
            <person name="Shen Q."/>
            <person name="Zhang L."/>
            <person name="Liao Z."/>
            <person name="Wang S."/>
            <person name="Yan T."/>
            <person name="Shi P."/>
            <person name="Liu M."/>
            <person name="Fu X."/>
            <person name="Pan Q."/>
            <person name="Wang Y."/>
            <person name="Lv Z."/>
            <person name="Lu X."/>
            <person name="Zhang F."/>
            <person name="Jiang W."/>
            <person name="Ma Y."/>
            <person name="Chen M."/>
            <person name="Hao X."/>
            <person name="Li L."/>
            <person name="Tang Y."/>
            <person name="Lv G."/>
            <person name="Zhou Y."/>
            <person name="Sun X."/>
            <person name="Brodelius P.E."/>
            <person name="Rose J.K.C."/>
            <person name="Tang K."/>
        </authorList>
    </citation>
    <scope>NUCLEOTIDE SEQUENCE [LARGE SCALE GENOMIC DNA]</scope>
    <source>
        <strain evidence="2">cv. Huhao1</strain>
        <tissue evidence="1">Leaf</tissue>
    </source>
</reference>
<accession>A0A2U1Q5E8</accession>
<evidence type="ECO:0000313" key="1">
    <source>
        <dbReference type="EMBL" id="PWA93218.1"/>
    </source>
</evidence>
<dbReference type="AlphaFoldDB" id="A0A2U1Q5E8"/>
<gene>
    <name evidence="1" type="ORF">CTI12_AA073130</name>
</gene>
<proteinExistence type="predicted"/>
<protein>
    <submittedName>
        <fullName evidence="1">Uncharacterized protein</fullName>
    </submittedName>
</protein>
<sequence length="104" mass="12430">MAFWEKIHKESMSDARKQGKVLQMVTVMAHEDRKAMLERDHEERMAMIQKLPKIILSKLENKVERLRLAINKDEFAHLETYNKKILVKSQKMIDAECACRRRVY</sequence>